<reference evidence="1" key="1">
    <citation type="submission" date="2025-08" db="UniProtKB">
        <authorList>
            <consortium name="Ensembl"/>
        </authorList>
    </citation>
    <scope>IDENTIFICATION</scope>
</reference>
<evidence type="ECO:0000313" key="2">
    <source>
        <dbReference type="Proteomes" id="UP000472270"/>
    </source>
</evidence>
<sequence length="125" mass="14148">CCSDLNGWCRSGDEDDLKHPESDVRDWEGYIITYILTTRLFGVTGETGLLIAPNLLCGSTEHKDAEDEEYGEPDFAHHCGVFLGTFQKLPKRVPVSHYCCVLTCKYTQKYRVTPILIQLIISYGQ</sequence>
<dbReference type="Proteomes" id="UP000472270">
    <property type="component" value="Unassembled WGS sequence"/>
</dbReference>
<accession>A0A673L467</accession>
<dbReference type="AlphaFoldDB" id="A0A673L467"/>
<evidence type="ECO:0000313" key="1">
    <source>
        <dbReference type="Ensembl" id="ENSSRHP00000073100.1"/>
    </source>
</evidence>
<keyword evidence="2" id="KW-1185">Reference proteome</keyword>
<organism evidence="1 2">
    <name type="scientific">Sinocyclocheilus rhinocerous</name>
    <dbReference type="NCBI Taxonomy" id="307959"/>
    <lineage>
        <taxon>Eukaryota</taxon>
        <taxon>Metazoa</taxon>
        <taxon>Chordata</taxon>
        <taxon>Craniata</taxon>
        <taxon>Vertebrata</taxon>
        <taxon>Euteleostomi</taxon>
        <taxon>Actinopterygii</taxon>
        <taxon>Neopterygii</taxon>
        <taxon>Teleostei</taxon>
        <taxon>Ostariophysi</taxon>
        <taxon>Cypriniformes</taxon>
        <taxon>Cyprinidae</taxon>
        <taxon>Cyprininae</taxon>
        <taxon>Sinocyclocheilus</taxon>
    </lineage>
</organism>
<name>A0A673L467_9TELE</name>
<proteinExistence type="predicted"/>
<dbReference type="Ensembl" id="ENSSRHT00000075096.1">
    <property type="protein sequence ID" value="ENSSRHP00000073100.1"/>
    <property type="gene ID" value="ENSSRHG00000036361.1"/>
</dbReference>
<reference evidence="1" key="2">
    <citation type="submission" date="2025-09" db="UniProtKB">
        <authorList>
            <consortium name="Ensembl"/>
        </authorList>
    </citation>
    <scope>IDENTIFICATION</scope>
</reference>
<protein>
    <submittedName>
        <fullName evidence="1">Uncharacterized protein</fullName>
    </submittedName>
</protein>